<evidence type="ECO:0008006" key="3">
    <source>
        <dbReference type="Google" id="ProtNLM"/>
    </source>
</evidence>
<dbReference type="Proteomes" id="UP000054321">
    <property type="component" value="Unassembled WGS sequence"/>
</dbReference>
<sequence length="224" mass="25151">MPISEITVLPLTQAIAKGNPTLPESVIQSLTEAKVICEAASGYAFRIFQQIEDPSLLYIIGLWDSADAHNIFLSAPENQKLLSLFKNNINFEGDRGLTTWHLDEDVFTVDPSSGLKSAFTAPAISYNRHFVSADKREAFISKFLDVKGILEDYTKPLKVIGGWRIEKEEANGKEREEWVLFSGFNSVDHHMAFAKTEPFEKYKQIAGFVEGFEVRHLKAIEGLP</sequence>
<reference evidence="1 2" key="1">
    <citation type="submission" date="2014-04" db="EMBL/GenBank/DDBJ databases">
        <authorList>
            <consortium name="DOE Joint Genome Institute"/>
            <person name="Kuo A."/>
            <person name="Martino E."/>
            <person name="Perotto S."/>
            <person name="Kohler A."/>
            <person name="Nagy L.G."/>
            <person name="Floudas D."/>
            <person name="Copeland A."/>
            <person name="Barry K.W."/>
            <person name="Cichocki N."/>
            <person name="Veneault-Fourrey C."/>
            <person name="LaButti K."/>
            <person name="Lindquist E.A."/>
            <person name="Lipzen A."/>
            <person name="Lundell T."/>
            <person name="Morin E."/>
            <person name="Murat C."/>
            <person name="Sun H."/>
            <person name="Tunlid A."/>
            <person name="Henrissat B."/>
            <person name="Grigoriev I.V."/>
            <person name="Hibbett D.S."/>
            <person name="Martin F."/>
            <person name="Nordberg H.P."/>
            <person name="Cantor M.N."/>
            <person name="Hua S.X."/>
        </authorList>
    </citation>
    <scope>NUCLEOTIDE SEQUENCE [LARGE SCALE GENOMIC DNA]</scope>
    <source>
        <strain evidence="1 2">Zn</strain>
    </source>
</reference>
<accession>A0A0C3H7U4</accession>
<gene>
    <name evidence="1" type="ORF">OIDMADRAFT_181654</name>
</gene>
<dbReference type="InParanoid" id="A0A0C3H7U4"/>
<dbReference type="AlphaFoldDB" id="A0A0C3H7U4"/>
<dbReference type="PANTHER" id="PTHR42052:SF1">
    <property type="entry name" value="ABM DOMAIN-CONTAINING PROTEIN"/>
    <property type="match status" value="1"/>
</dbReference>
<dbReference type="PANTHER" id="PTHR42052">
    <property type="entry name" value="ABM DOMAIN-CONTAINING PROTEIN"/>
    <property type="match status" value="1"/>
</dbReference>
<protein>
    <recommendedName>
        <fullName evidence="3">ABM domain-containing protein</fullName>
    </recommendedName>
</protein>
<reference evidence="2" key="2">
    <citation type="submission" date="2015-01" db="EMBL/GenBank/DDBJ databases">
        <title>Evolutionary Origins and Diversification of the Mycorrhizal Mutualists.</title>
        <authorList>
            <consortium name="DOE Joint Genome Institute"/>
            <consortium name="Mycorrhizal Genomics Consortium"/>
            <person name="Kohler A."/>
            <person name="Kuo A."/>
            <person name="Nagy L.G."/>
            <person name="Floudas D."/>
            <person name="Copeland A."/>
            <person name="Barry K.W."/>
            <person name="Cichocki N."/>
            <person name="Veneault-Fourrey C."/>
            <person name="LaButti K."/>
            <person name="Lindquist E.A."/>
            <person name="Lipzen A."/>
            <person name="Lundell T."/>
            <person name="Morin E."/>
            <person name="Murat C."/>
            <person name="Riley R."/>
            <person name="Ohm R."/>
            <person name="Sun H."/>
            <person name="Tunlid A."/>
            <person name="Henrissat B."/>
            <person name="Grigoriev I.V."/>
            <person name="Hibbett D.S."/>
            <person name="Martin F."/>
        </authorList>
    </citation>
    <scope>NUCLEOTIDE SEQUENCE [LARGE SCALE GENOMIC DNA]</scope>
    <source>
        <strain evidence="2">Zn</strain>
    </source>
</reference>
<dbReference type="HOGENOM" id="CLU_062848_1_0_1"/>
<organism evidence="1 2">
    <name type="scientific">Oidiodendron maius (strain Zn)</name>
    <dbReference type="NCBI Taxonomy" id="913774"/>
    <lineage>
        <taxon>Eukaryota</taxon>
        <taxon>Fungi</taxon>
        <taxon>Dikarya</taxon>
        <taxon>Ascomycota</taxon>
        <taxon>Pezizomycotina</taxon>
        <taxon>Leotiomycetes</taxon>
        <taxon>Leotiomycetes incertae sedis</taxon>
        <taxon>Myxotrichaceae</taxon>
        <taxon>Oidiodendron</taxon>
    </lineage>
</organism>
<dbReference type="EMBL" id="KN832879">
    <property type="protein sequence ID" value="KIM99324.1"/>
    <property type="molecule type" value="Genomic_DNA"/>
</dbReference>
<keyword evidence="2" id="KW-1185">Reference proteome</keyword>
<name>A0A0C3H7U4_OIDMZ</name>
<dbReference type="Gene3D" id="3.30.70.100">
    <property type="match status" value="2"/>
</dbReference>
<evidence type="ECO:0000313" key="2">
    <source>
        <dbReference type="Proteomes" id="UP000054321"/>
    </source>
</evidence>
<proteinExistence type="predicted"/>
<evidence type="ECO:0000313" key="1">
    <source>
        <dbReference type="EMBL" id="KIM99324.1"/>
    </source>
</evidence>
<dbReference type="OrthoDB" id="3542212at2759"/>